<dbReference type="Proteomes" id="UP000037460">
    <property type="component" value="Unassembled WGS sequence"/>
</dbReference>
<evidence type="ECO:0000256" key="4">
    <source>
        <dbReference type="PROSITE-ProRule" id="PRU00452"/>
    </source>
</evidence>
<evidence type="ECO:0000313" key="7">
    <source>
        <dbReference type="EMBL" id="KOO31362.1"/>
    </source>
</evidence>
<keyword evidence="8" id="KW-1185">Reference proteome</keyword>
<dbReference type="GO" id="GO:0061665">
    <property type="term" value="F:SUMO ligase activity"/>
    <property type="evidence" value="ECO:0007669"/>
    <property type="project" value="TreeGrafter"/>
</dbReference>
<dbReference type="PANTHER" id="PTHR10782:SF4">
    <property type="entry name" value="TONALLI, ISOFORM E"/>
    <property type="match status" value="1"/>
</dbReference>
<dbReference type="GO" id="GO:0016925">
    <property type="term" value="P:protein sumoylation"/>
    <property type="evidence" value="ECO:0007669"/>
    <property type="project" value="TreeGrafter"/>
</dbReference>
<dbReference type="EMBL" id="JWZX01002032">
    <property type="protein sequence ID" value="KOO31362.1"/>
    <property type="molecule type" value="Genomic_DNA"/>
</dbReference>
<feature type="compositionally biased region" description="Low complexity" evidence="5">
    <location>
        <begin position="288"/>
        <end position="304"/>
    </location>
</feature>
<protein>
    <submittedName>
        <fullName evidence="7">Sumo ligase</fullName>
    </submittedName>
</protein>
<gene>
    <name evidence="7" type="ORF">Ctob_010170</name>
</gene>
<feature type="region of interest" description="Disordered" evidence="5">
    <location>
        <begin position="288"/>
        <end position="351"/>
    </location>
</feature>
<keyword evidence="1" id="KW-0479">Metal-binding</keyword>
<evidence type="ECO:0000256" key="1">
    <source>
        <dbReference type="ARBA" id="ARBA00022723"/>
    </source>
</evidence>
<evidence type="ECO:0000256" key="5">
    <source>
        <dbReference type="SAM" id="MobiDB-lite"/>
    </source>
</evidence>
<dbReference type="AlphaFoldDB" id="A0A0M0JYH4"/>
<name>A0A0M0JYH4_9EUKA</name>
<proteinExistence type="predicted"/>
<dbReference type="GO" id="GO:0016874">
    <property type="term" value="F:ligase activity"/>
    <property type="evidence" value="ECO:0007669"/>
    <property type="project" value="UniProtKB-KW"/>
</dbReference>
<comment type="caution">
    <text evidence="7">The sequence shown here is derived from an EMBL/GenBank/DDBJ whole genome shotgun (WGS) entry which is preliminary data.</text>
</comment>
<feature type="region of interest" description="Disordered" evidence="5">
    <location>
        <begin position="254"/>
        <end position="276"/>
    </location>
</feature>
<evidence type="ECO:0000256" key="2">
    <source>
        <dbReference type="ARBA" id="ARBA00022771"/>
    </source>
</evidence>
<evidence type="ECO:0000313" key="8">
    <source>
        <dbReference type="Proteomes" id="UP000037460"/>
    </source>
</evidence>
<dbReference type="Pfam" id="PF02891">
    <property type="entry name" value="zf-MIZ"/>
    <property type="match status" value="1"/>
</dbReference>
<dbReference type="OrthoDB" id="27975at2759"/>
<dbReference type="InterPro" id="IPR013083">
    <property type="entry name" value="Znf_RING/FYVE/PHD"/>
</dbReference>
<dbReference type="InterPro" id="IPR004181">
    <property type="entry name" value="Znf_MIZ"/>
</dbReference>
<dbReference type="PANTHER" id="PTHR10782">
    <property type="entry name" value="ZINC FINGER MIZ DOMAIN-CONTAINING PROTEIN"/>
    <property type="match status" value="1"/>
</dbReference>
<dbReference type="PROSITE" id="PS51044">
    <property type="entry name" value="ZF_SP_RING"/>
    <property type="match status" value="1"/>
</dbReference>
<dbReference type="Gene3D" id="3.30.40.10">
    <property type="entry name" value="Zinc/RING finger domain, C3HC4 (zinc finger)"/>
    <property type="match status" value="1"/>
</dbReference>
<feature type="compositionally biased region" description="Acidic residues" evidence="5">
    <location>
        <begin position="331"/>
        <end position="340"/>
    </location>
</feature>
<accession>A0A0M0JYH4</accession>
<dbReference type="GO" id="GO:0000785">
    <property type="term" value="C:chromatin"/>
    <property type="evidence" value="ECO:0007669"/>
    <property type="project" value="TreeGrafter"/>
</dbReference>
<evidence type="ECO:0000256" key="3">
    <source>
        <dbReference type="ARBA" id="ARBA00022833"/>
    </source>
</evidence>
<feature type="domain" description="SP-RING-type" evidence="6">
    <location>
        <begin position="147"/>
        <end position="230"/>
    </location>
</feature>
<sequence length="351" mass="37949">MADIEFEYQPSLLAPSSGHRLELRCFLAHQLVEPPKMRKNHRWPLGCVLFLNGTQQQVQQVQQAWDGHSYKDRGEDSPLVLPTHLLRAGTNRLYFTSYDPQPHIVVVLPTTSRTWQSLVAEVRDKHTLLPSAAQAHMRATFGDPADDDDDVVAGASRVSLRCPLSMRRIATPARGVSCRHLECFDLESYIELATATPFPRWQCPLCSMPARPHQLRVDSWTAHVLESLPADATEVEVQPNGAFAHFDVSELAKNGAGSGRKRKRPSEGGDVTGSAGVGRITAAAAAASLSDGGTSGSSQESTTTDVTVEADKAEVGGSAPAARTVAAVDVIEIDPGDDEDHPICLSSDEDE</sequence>
<dbReference type="GO" id="GO:0008270">
    <property type="term" value="F:zinc ion binding"/>
    <property type="evidence" value="ECO:0007669"/>
    <property type="project" value="UniProtKB-KW"/>
</dbReference>
<keyword evidence="3" id="KW-0862">Zinc</keyword>
<keyword evidence="7" id="KW-0436">Ligase</keyword>
<dbReference type="CDD" id="cd16650">
    <property type="entry name" value="SP-RING_PIAS-like"/>
    <property type="match status" value="1"/>
</dbReference>
<organism evidence="7 8">
    <name type="scientific">Chrysochromulina tobinii</name>
    <dbReference type="NCBI Taxonomy" id="1460289"/>
    <lineage>
        <taxon>Eukaryota</taxon>
        <taxon>Haptista</taxon>
        <taxon>Haptophyta</taxon>
        <taxon>Prymnesiophyceae</taxon>
        <taxon>Prymnesiales</taxon>
        <taxon>Chrysochromulinaceae</taxon>
        <taxon>Chrysochromulina</taxon>
    </lineage>
</organism>
<reference evidence="8" key="1">
    <citation type="journal article" date="2015" name="PLoS Genet.">
        <title>Genome Sequence and Transcriptome Analyses of Chrysochromulina tobin: Metabolic Tools for Enhanced Algal Fitness in the Prominent Order Prymnesiales (Haptophyceae).</title>
        <authorList>
            <person name="Hovde B.T."/>
            <person name="Deodato C.R."/>
            <person name="Hunsperger H.M."/>
            <person name="Ryken S.A."/>
            <person name="Yost W."/>
            <person name="Jha R.K."/>
            <person name="Patterson J."/>
            <person name="Monnat R.J. Jr."/>
            <person name="Barlow S.B."/>
            <person name="Starkenburg S.R."/>
            <person name="Cattolico R.A."/>
        </authorList>
    </citation>
    <scope>NUCLEOTIDE SEQUENCE</scope>
    <source>
        <strain evidence="8">CCMP291</strain>
    </source>
</reference>
<evidence type="ECO:0000259" key="6">
    <source>
        <dbReference type="PROSITE" id="PS51044"/>
    </source>
</evidence>
<keyword evidence="2 4" id="KW-0863">Zinc-finger</keyword>